<dbReference type="InterPro" id="IPR017871">
    <property type="entry name" value="ABC_transporter-like_CS"/>
</dbReference>
<name>R3WMQ0_9ENTE</name>
<dbReference type="Pfam" id="PF00005">
    <property type="entry name" value="ABC_tran"/>
    <property type="match status" value="1"/>
</dbReference>
<dbReference type="OrthoDB" id="9802264at2"/>
<evidence type="ECO:0000313" key="6">
    <source>
        <dbReference type="Proteomes" id="UP000013785"/>
    </source>
</evidence>
<reference evidence="5 6" key="1">
    <citation type="submission" date="2013-02" db="EMBL/GenBank/DDBJ databases">
        <title>The Genome Sequence of Enterococcus phoeniculicola BAA-412.</title>
        <authorList>
            <consortium name="The Broad Institute Genome Sequencing Platform"/>
            <consortium name="The Broad Institute Genome Sequencing Center for Infectious Disease"/>
            <person name="Earl A.M."/>
            <person name="Gilmore M.S."/>
            <person name="Lebreton F."/>
            <person name="Walker B."/>
            <person name="Young S.K."/>
            <person name="Zeng Q."/>
            <person name="Gargeya S."/>
            <person name="Fitzgerald M."/>
            <person name="Haas B."/>
            <person name="Abouelleil A."/>
            <person name="Alvarado L."/>
            <person name="Arachchi H.M."/>
            <person name="Berlin A.M."/>
            <person name="Chapman S.B."/>
            <person name="Dewar J."/>
            <person name="Goldberg J."/>
            <person name="Griggs A."/>
            <person name="Gujja S."/>
            <person name="Hansen M."/>
            <person name="Howarth C."/>
            <person name="Imamovic A."/>
            <person name="Larimer J."/>
            <person name="McCowan C."/>
            <person name="Murphy C."/>
            <person name="Neiman D."/>
            <person name="Pearson M."/>
            <person name="Priest M."/>
            <person name="Roberts A."/>
            <person name="Saif S."/>
            <person name="Shea T."/>
            <person name="Sisk P."/>
            <person name="Sykes S."/>
            <person name="Wortman J."/>
            <person name="Nusbaum C."/>
            <person name="Birren B."/>
        </authorList>
    </citation>
    <scope>NUCLEOTIDE SEQUENCE [LARGE SCALE GENOMIC DNA]</scope>
    <source>
        <strain evidence="5 6">ATCC BAA-412</strain>
    </source>
</reference>
<dbReference type="InterPro" id="IPR003593">
    <property type="entry name" value="AAA+_ATPase"/>
</dbReference>
<dbReference type="SUPFAM" id="SSF52540">
    <property type="entry name" value="P-loop containing nucleoside triphosphate hydrolases"/>
    <property type="match status" value="1"/>
</dbReference>
<dbReference type="STRING" id="154621.RV11_GL000658"/>
<dbReference type="PROSITE" id="PS00211">
    <property type="entry name" value="ABC_TRANSPORTER_1"/>
    <property type="match status" value="1"/>
</dbReference>
<dbReference type="PANTHER" id="PTHR42781:SF8">
    <property type="entry name" value="BICARBONATE TRANSPORT ATP-BINDING PROTEIN CMPC"/>
    <property type="match status" value="1"/>
</dbReference>
<evidence type="ECO:0000256" key="3">
    <source>
        <dbReference type="ARBA" id="ARBA00022840"/>
    </source>
</evidence>
<accession>R3WMQ0</accession>
<dbReference type="PROSITE" id="PS50893">
    <property type="entry name" value="ABC_TRANSPORTER_2"/>
    <property type="match status" value="1"/>
</dbReference>
<dbReference type="PATRIC" id="fig|1158610.3.peg.2098"/>
<feature type="domain" description="ABC transporter" evidence="4">
    <location>
        <begin position="3"/>
        <end position="226"/>
    </location>
</feature>
<dbReference type="GO" id="GO:0005524">
    <property type="term" value="F:ATP binding"/>
    <property type="evidence" value="ECO:0007669"/>
    <property type="project" value="UniProtKB-KW"/>
</dbReference>
<gene>
    <name evidence="5" type="ORF">UC3_02102</name>
</gene>
<dbReference type="InterPro" id="IPR003439">
    <property type="entry name" value="ABC_transporter-like_ATP-bd"/>
</dbReference>
<keyword evidence="1" id="KW-0813">Transport</keyword>
<dbReference type="PANTHER" id="PTHR42781">
    <property type="entry name" value="SPERMIDINE/PUTRESCINE IMPORT ATP-BINDING PROTEIN POTA"/>
    <property type="match status" value="1"/>
</dbReference>
<evidence type="ECO:0000256" key="2">
    <source>
        <dbReference type="ARBA" id="ARBA00022741"/>
    </source>
</evidence>
<dbReference type="Proteomes" id="UP000013785">
    <property type="component" value="Unassembled WGS sequence"/>
</dbReference>
<keyword evidence="3" id="KW-0067">ATP-binding</keyword>
<dbReference type="eggNOG" id="COG1116">
    <property type="taxonomic scope" value="Bacteria"/>
</dbReference>
<proteinExistence type="predicted"/>
<organism evidence="5 6">
    <name type="scientific">Enterococcus phoeniculicola ATCC BAA-412</name>
    <dbReference type="NCBI Taxonomy" id="1158610"/>
    <lineage>
        <taxon>Bacteria</taxon>
        <taxon>Bacillati</taxon>
        <taxon>Bacillota</taxon>
        <taxon>Bacilli</taxon>
        <taxon>Lactobacillales</taxon>
        <taxon>Enterococcaceae</taxon>
        <taxon>Enterococcus</taxon>
    </lineage>
</organism>
<dbReference type="AlphaFoldDB" id="R3WMQ0"/>
<dbReference type="Gene3D" id="3.40.50.300">
    <property type="entry name" value="P-loop containing nucleotide triphosphate hydrolases"/>
    <property type="match status" value="1"/>
</dbReference>
<dbReference type="GO" id="GO:0016887">
    <property type="term" value="F:ATP hydrolysis activity"/>
    <property type="evidence" value="ECO:0007669"/>
    <property type="project" value="InterPro"/>
</dbReference>
<protein>
    <recommendedName>
        <fullName evidence="4">ABC transporter domain-containing protein</fullName>
    </recommendedName>
</protein>
<keyword evidence="6" id="KW-1185">Reference proteome</keyword>
<evidence type="ECO:0000259" key="4">
    <source>
        <dbReference type="PROSITE" id="PS50893"/>
    </source>
</evidence>
<evidence type="ECO:0000256" key="1">
    <source>
        <dbReference type="ARBA" id="ARBA00022448"/>
    </source>
</evidence>
<dbReference type="SMART" id="SM00382">
    <property type="entry name" value="AAA"/>
    <property type="match status" value="1"/>
</dbReference>
<dbReference type="HOGENOM" id="CLU_000604_1_22_9"/>
<dbReference type="RefSeq" id="WP_010768764.1">
    <property type="nucleotide sequence ID" value="NZ_ASWE01000002.1"/>
</dbReference>
<sequence>MKIEVNSLTFGYEKKMLFNQLNFSFLQGKTYALVGKSGNGKSTLLNLLKGFEQPQQGSIRYEETTTNKIELIFQELLLFDWQTVEQAIELPLLISNVEKKKRKEKIATLLTEFHLEELANRFPNQLSGGQKQRVAMARGLITNPDFLLLDEPTSSLDQETKEDVQSFILEEQKKRENTLIVVTHDIEEAAYLGETILLLENQTLSVYENPTFALENRRETLEFYEFCIQLRMAIRGGTHEN</sequence>
<keyword evidence="2" id="KW-0547">Nucleotide-binding</keyword>
<evidence type="ECO:0000313" key="5">
    <source>
        <dbReference type="EMBL" id="EOL43125.1"/>
    </source>
</evidence>
<dbReference type="InterPro" id="IPR050093">
    <property type="entry name" value="ABC_SmlMolc_Importer"/>
</dbReference>
<dbReference type="EMBL" id="AJAT01000016">
    <property type="protein sequence ID" value="EOL43125.1"/>
    <property type="molecule type" value="Genomic_DNA"/>
</dbReference>
<dbReference type="InterPro" id="IPR027417">
    <property type="entry name" value="P-loop_NTPase"/>
</dbReference>
<comment type="caution">
    <text evidence="5">The sequence shown here is derived from an EMBL/GenBank/DDBJ whole genome shotgun (WGS) entry which is preliminary data.</text>
</comment>